<evidence type="ECO:0000256" key="1">
    <source>
        <dbReference type="SAM" id="MobiDB-lite"/>
    </source>
</evidence>
<reference evidence="3" key="1">
    <citation type="submission" date="2018-06" db="EMBL/GenBank/DDBJ databases">
        <authorList>
            <consortium name="Pathogen Informatics"/>
        </authorList>
    </citation>
    <scope>NUCLEOTIDE SEQUENCE [LARGE SCALE GENOMIC DNA]</scope>
    <source>
        <strain evidence="3">NCTC10124</strain>
    </source>
</reference>
<dbReference type="EMBL" id="LS991953">
    <property type="protein sequence ID" value="SYV92762.1"/>
    <property type="molecule type" value="Genomic_DNA"/>
</dbReference>
<gene>
    <name evidence="2" type="ORF">NCTC10124_00489</name>
</gene>
<evidence type="ECO:0000313" key="2">
    <source>
        <dbReference type="EMBL" id="SYV92762.1"/>
    </source>
</evidence>
<feature type="region of interest" description="Disordered" evidence="1">
    <location>
        <begin position="1"/>
        <end position="20"/>
    </location>
</feature>
<feature type="compositionally biased region" description="Basic and acidic residues" evidence="1">
    <location>
        <begin position="10"/>
        <end position="20"/>
    </location>
</feature>
<feature type="non-terminal residue" evidence="2">
    <location>
        <position position="105"/>
    </location>
</feature>
<dbReference type="Proteomes" id="UP000259328">
    <property type="component" value="Chromosome"/>
</dbReference>
<dbReference type="AlphaFoldDB" id="A0A3B0P715"/>
<name>A0A3B0P715_MYCSY</name>
<proteinExistence type="predicted"/>
<sequence length="105" mass="11089">MWFTSGSVTKAKEAKDDTEYSKVTDTLRTDLEAKLTAAAGFLTEDLKLANLDADGTLATTQSDLESAKTALNAAVSALMPELTFAKTKASAVKTASELGPLVNCW</sequence>
<accession>A0A3B0P715</accession>
<evidence type="ECO:0000313" key="3">
    <source>
        <dbReference type="Proteomes" id="UP000259328"/>
    </source>
</evidence>
<organism evidence="2 3">
    <name type="scientific">Mycoplasmopsis synoviae</name>
    <name type="common">Mycoplasma synoviae</name>
    <dbReference type="NCBI Taxonomy" id="2109"/>
    <lineage>
        <taxon>Bacteria</taxon>
        <taxon>Bacillati</taxon>
        <taxon>Mycoplasmatota</taxon>
        <taxon>Mycoplasmoidales</taxon>
        <taxon>Metamycoplasmataceae</taxon>
        <taxon>Mycoplasmopsis</taxon>
    </lineage>
</organism>
<protein>
    <submittedName>
        <fullName evidence="2">Uncharacterized protein</fullName>
    </submittedName>
</protein>
<dbReference type="Gene3D" id="1.20.120.1850">
    <property type="entry name" value="Ebh helix bundles repeating unit (S and A modules)"/>
    <property type="match status" value="1"/>
</dbReference>